<evidence type="ECO:0000259" key="7">
    <source>
        <dbReference type="Pfam" id="PF12220"/>
    </source>
</evidence>
<name>A0A163JQI7_ABSGL</name>
<gene>
    <name evidence="8" type="primary">ABSGL_08304.1 scaffold 9741</name>
</gene>
<dbReference type="GO" id="GO:0003729">
    <property type="term" value="F:mRNA binding"/>
    <property type="evidence" value="ECO:0007669"/>
    <property type="project" value="TreeGrafter"/>
</dbReference>
<dbReference type="STRING" id="4829.A0A163JQI7"/>
<keyword evidence="3" id="KW-0539">Nucleus</keyword>
<dbReference type="GO" id="GO:0071011">
    <property type="term" value="C:precatalytic spliceosome"/>
    <property type="evidence" value="ECO:0007669"/>
    <property type="project" value="TreeGrafter"/>
</dbReference>
<evidence type="ECO:0000313" key="8">
    <source>
        <dbReference type="EMBL" id="SAM02511.1"/>
    </source>
</evidence>
<evidence type="ECO:0000256" key="1">
    <source>
        <dbReference type="ARBA" id="ARBA00004123"/>
    </source>
</evidence>
<dbReference type="OrthoDB" id="4207594at2759"/>
<dbReference type="InterPro" id="IPR012677">
    <property type="entry name" value="Nucleotide-bd_a/b_plait_sf"/>
</dbReference>
<dbReference type="GO" id="GO:0005685">
    <property type="term" value="C:U1 snRNP"/>
    <property type="evidence" value="ECO:0007669"/>
    <property type="project" value="TreeGrafter"/>
</dbReference>
<dbReference type="GO" id="GO:0000398">
    <property type="term" value="P:mRNA splicing, via spliceosome"/>
    <property type="evidence" value="ECO:0007669"/>
    <property type="project" value="TreeGrafter"/>
</dbReference>
<evidence type="ECO:0000256" key="2">
    <source>
        <dbReference type="ARBA" id="ARBA00022884"/>
    </source>
</evidence>
<organism evidence="8">
    <name type="scientific">Absidia glauca</name>
    <name type="common">Pin mould</name>
    <dbReference type="NCBI Taxonomy" id="4829"/>
    <lineage>
        <taxon>Eukaryota</taxon>
        <taxon>Fungi</taxon>
        <taxon>Fungi incertae sedis</taxon>
        <taxon>Mucoromycota</taxon>
        <taxon>Mucoromycotina</taxon>
        <taxon>Mucoromycetes</taxon>
        <taxon>Mucorales</taxon>
        <taxon>Cunninghamellaceae</taxon>
        <taxon>Absidia</taxon>
    </lineage>
</organism>
<comment type="subcellular location">
    <subcellularLocation>
        <location evidence="1">Nucleus</location>
    </subcellularLocation>
</comment>
<evidence type="ECO:0000313" key="9">
    <source>
        <dbReference type="Proteomes" id="UP000078561"/>
    </source>
</evidence>
<dbReference type="AlphaFoldDB" id="A0A163JQI7"/>
<dbReference type="Pfam" id="PF12220">
    <property type="entry name" value="U1snRNP70_N"/>
    <property type="match status" value="1"/>
</dbReference>
<dbReference type="InterPro" id="IPR000504">
    <property type="entry name" value="RRM_dom"/>
</dbReference>
<feature type="domain" description="RRM" evidence="6">
    <location>
        <begin position="102"/>
        <end position="130"/>
    </location>
</feature>
<feature type="domain" description="U1 small nuclear ribonucleoprotein of 70kDa N-terminal" evidence="7">
    <location>
        <begin position="3"/>
        <end position="91"/>
    </location>
</feature>
<sequence>MTDKLPPNLLKLFAPRPPLKYLPPLDKDPEKRVGAIVNGIAQFVPELRNYDSSYVPWKTAEEKRKEKAELRQKKAEESIAKGLENYDPNKDDKVQGDPFHTLFLSNLSYELTEEDLTQEFEIYGPIKHVSSQIKRHPMDINVASFLYTAKEVDLGTLGPKRNLVAMIHPAPAPAAIIIAGERVETDTKTAVDTIVEAAEAVVKNDQEVTATDMAAAETMMIEGSQKDLEAEAHGVIGIGTVVVGDGINRGTEVVEGIGMLSAVY</sequence>
<dbReference type="InterPro" id="IPR051183">
    <property type="entry name" value="U1_U11-U12_snRNP_70-35kDa"/>
</dbReference>
<evidence type="ECO:0000256" key="3">
    <source>
        <dbReference type="ARBA" id="ARBA00023242"/>
    </source>
</evidence>
<accession>A0A163JQI7</accession>
<keyword evidence="9" id="KW-1185">Reference proteome</keyword>
<proteinExistence type="predicted"/>
<dbReference type="InParanoid" id="A0A163JQI7"/>
<keyword evidence="2" id="KW-0694">RNA-binding</keyword>
<dbReference type="Pfam" id="PF00076">
    <property type="entry name" value="RRM_1"/>
    <property type="match status" value="1"/>
</dbReference>
<evidence type="ECO:0000256" key="4">
    <source>
        <dbReference type="ARBA" id="ARBA00023274"/>
    </source>
</evidence>
<evidence type="ECO:0000259" key="6">
    <source>
        <dbReference type="Pfam" id="PF00076"/>
    </source>
</evidence>
<keyword evidence="4" id="KW-0687">Ribonucleoprotein</keyword>
<reference evidence="8" key="1">
    <citation type="submission" date="2016-04" db="EMBL/GenBank/DDBJ databases">
        <authorList>
            <person name="Evans L.H."/>
            <person name="Alamgir A."/>
            <person name="Owens N."/>
            <person name="Weber N.D."/>
            <person name="Virtaneva K."/>
            <person name="Barbian K."/>
            <person name="Babar A."/>
            <person name="Rosenke K."/>
        </authorList>
    </citation>
    <scope>NUCLEOTIDE SEQUENCE [LARGE SCALE GENOMIC DNA]</scope>
    <source>
        <strain evidence="8">CBS 101.48</strain>
    </source>
</reference>
<evidence type="ECO:0008006" key="10">
    <source>
        <dbReference type="Google" id="ProtNLM"/>
    </source>
</evidence>
<feature type="coiled-coil region" evidence="5">
    <location>
        <begin position="58"/>
        <end position="85"/>
    </location>
</feature>
<evidence type="ECO:0000256" key="5">
    <source>
        <dbReference type="SAM" id="Coils"/>
    </source>
</evidence>
<keyword evidence="5" id="KW-0175">Coiled coil</keyword>
<dbReference type="GO" id="GO:0071004">
    <property type="term" value="C:U2-type prespliceosome"/>
    <property type="evidence" value="ECO:0007669"/>
    <property type="project" value="TreeGrafter"/>
</dbReference>
<dbReference type="EMBL" id="LT553855">
    <property type="protein sequence ID" value="SAM02511.1"/>
    <property type="molecule type" value="Genomic_DNA"/>
</dbReference>
<dbReference type="PANTHER" id="PTHR13952:SF5">
    <property type="entry name" value="U1 SMALL NUCLEAR RIBONUCLEOPROTEIN 70 KDA"/>
    <property type="match status" value="1"/>
</dbReference>
<dbReference type="Gene3D" id="3.30.70.330">
    <property type="match status" value="1"/>
</dbReference>
<dbReference type="Proteomes" id="UP000078561">
    <property type="component" value="Unassembled WGS sequence"/>
</dbReference>
<protein>
    <recommendedName>
        <fullName evidence="10">RRM domain-containing protein</fullName>
    </recommendedName>
</protein>
<dbReference type="GO" id="GO:0030619">
    <property type="term" value="F:U1 snRNA binding"/>
    <property type="evidence" value="ECO:0007669"/>
    <property type="project" value="TreeGrafter"/>
</dbReference>
<dbReference type="InterPro" id="IPR022023">
    <property type="entry name" value="U1snRNP70_N"/>
</dbReference>
<dbReference type="InterPro" id="IPR035979">
    <property type="entry name" value="RBD_domain_sf"/>
</dbReference>
<dbReference type="PANTHER" id="PTHR13952">
    <property type="entry name" value="U1 SMALL NUCLEAR RIBONUCLEOPROTEIN 70 KD"/>
    <property type="match status" value="1"/>
</dbReference>
<dbReference type="SUPFAM" id="SSF54928">
    <property type="entry name" value="RNA-binding domain, RBD"/>
    <property type="match status" value="1"/>
</dbReference>